<proteinExistence type="predicted"/>
<name>A0ABY0GWF2_9PEZI</name>
<comment type="caution">
    <text evidence="1">The sequence shown here is derived from an EMBL/GenBank/DDBJ whole genome shotgun (WGS) entry which is preliminary data.</text>
</comment>
<protein>
    <submittedName>
        <fullName evidence="1">Uncharacterized protein</fullName>
    </submittedName>
</protein>
<evidence type="ECO:0000313" key="1">
    <source>
        <dbReference type="EMBL" id="RYO75435.1"/>
    </source>
</evidence>
<gene>
    <name evidence="1" type="ORF">DL762_009973</name>
</gene>
<accession>A0ABY0GWF2</accession>
<keyword evidence="2" id="KW-1185">Reference proteome</keyword>
<dbReference type="Proteomes" id="UP000294003">
    <property type="component" value="Unassembled WGS sequence"/>
</dbReference>
<sequence length="276" mass="31697">MPATIVVDIRALRTPVQLEDRNAHPRHYSRVGKDEYPESALHENRVDAGPLMYSSFRGMMKVIADYFQKEVIFIPQTKFRPAGNDNAAHGVYDREVYGSWLHGMLHGQLMPVTDADKREHYQVVTHFKGVMLRYGATGPKFNTSGITSHTRWVWMRLGTPYIPDPIPNRWQPTPLPFIIPSSDVDARFTLKLLHDDWKYFEGRTKTVASNVQHGQGGHPNLPDPVAAGWITEKSTVDARCACPRCVPVRFRPTSDYEWRLYYPPNVLPVNVEFWPR</sequence>
<evidence type="ECO:0000313" key="2">
    <source>
        <dbReference type="Proteomes" id="UP000294003"/>
    </source>
</evidence>
<organism evidence="1 2">
    <name type="scientific">Monosporascus cannonballus</name>
    <dbReference type="NCBI Taxonomy" id="155416"/>
    <lineage>
        <taxon>Eukaryota</taxon>
        <taxon>Fungi</taxon>
        <taxon>Dikarya</taxon>
        <taxon>Ascomycota</taxon>
        <taxon>Pezizomycotina</taxon>
        <taxon>Sordariomycetes</taxon>
        <taxon>Xylariomycetidae</taxon>
        <taxon>Xylariales</taxon>
        <taxon>Xylariales incertae sedis</taxon>
        <taxon>Monosporascus</taxon>
    </lineage>
</organism>
<reference evidence="1 2" key="1">
    <citation type="submission" date="2018-06" db="EMBL/GenBank/DDBJ databases">
        <title>Complete Genomes of Monosporascus.</title>
        <authorList>
            <person name="Robinson A.J."/>
            <person name="Natvig D.O."/>
        </authorList>
    </citation>
    <scope>NUCLEOTIDE SEQUENCE [LARGE SCALE GENOMIC DNA]</scope>
    <source>
        <strain evidence="1 2">CBS 609.92</strain>
    </source>
</reference>
<dbReference type="EMBL" id="QJNS01000703">
    <property type="protein sequence ID" value="RYO75435.1"/>
    <property type="molecule type" value="Genomic_DNA"/>
</dbReference>